<keyword evidence="7" id="KW-1185">Reference proteome</keyword>
<organism evidence="6 7">
    <name type="scientific">Prorocentrum cordatum</name>
    <dbReference type="NCBI Taxonomy" id="2364126"/>
    <lineage>
        <taxon>Eukaryota</taxon>
        <taxon>Sar</taxon>
        <taxon>Alveolata</taxon>
        <taxon>Dinophyceae</taxon>
        <taxon>Prorocentrales</taxon>
        <taxon>Prorocentraceae</taxon>
        <taxon>Prorocentrum</taxon>
    </lineage>
</organism>
<evidence type="ECO:0000313" key="6">
    <source>
        <dbReference type="EMBL" id="CAK0839463.1"/>
    </source>
</evidence>
<comment type="subcellular location">
    <subcellularLocation>
        <location evidence="1">Membrane</location>
        <topology evidence="1">Multi-pass membrane protein</topology>
    </subcellularLocation>
</comment>
<protein>
    <recommendedName>
        <fullName evidence="5">Peptidase S54 rhomboid domain-containing protein</fullName>
    </recommendedName>
</protein>
<sequence>MYMKRTCTPFNMFFMKRDVESIWPRFTTLDAYSYCHEGYDISFLWRWWSYQFTHGSITHVGANCFMLIMLGVPLEGWQGTGMFAAMWTVGVLRGAFCRVLLDPCTTTCGAS</sequence>
<dbReference type="InterPro" id="IPR022764">
    <property type="entry name" value="Peptidase_S54_rhomboid_dom"/>
</dbReference>
<reference evidence="6" key="1">
    <citation type="submission" date="2023-10" db="EMBL/GenBank/DDBJ databases">
        <authorList>
            <person name="Chen Y."/>
            <person name="Shah S."/>
            <person name="Dougan E. K."/>
            <person name="Thang M."/>
            <person name="Chan C."/>
        </authorList>
    </citation>
    <scope>NUCLEOTIDE SEQUENCE [LARGE SCALE GENOMIC DNA]</scope>
</reference>
<dbReference type="InterPro" id="IPR035952">
    <property type="entry name" value="Rhomboid-like_sf"/>
</dbReference>
<dbReference type="EMBL" id="CAUYUJ010014295">
    <property type="protein sequence ID" value="CAK0839463.1"/>
    <property type="molecule type" value="Genomic_DNA"/>
</dbReference>
<evidence type="ECO:0000256" key="1">
    <source>
        <dbReference type="ARBA" id="ARBA00004141"/>
    </source>
</evidence>
<dbReference type="Proteomes" id="UP001189429">
    <property type="component" value="Unassembled WGS sequence"/>
</dbReference>
<comment type="caution">
    <text evidence="6">The sequence shown here is derived from an EMBL/GenBank/DDBJ whole genome shotgun (WGS) entry which is preliminary data.</text>
</comment>
<gene>
    <name evidence="6" type="ORF">PCOR1329_LOCUS35134</name>
</gene>
<dbReference type="Pfam" id="PF01694">
    <property type="entry name" value="Rhomboid"/>
    <property type="match status" value="1"/>
</dbReference>
<feature type="domain" description="Peptidase S54 rhomboid" evidence="5">
    <location>
        <begin position="44"/>
        <end position="111"/>
    </location>
</feature>
<dbReference type="SUPFAM" id="SSF144091">
    <property type="entry name" value="Rhomboid-like"/>
    <property type="match status" value="1"/>
</dbReference>
<evidence type="ECO:0000313" key="7">
    <source>
        <dbReference type="Proteomes" id="UP001189429"/>
    </source>
</evidence>
<evidence type="ECO:0000256" key="3">
    <source>
        <dbReference type="ARBA" id="ARBA00022989"/>
    </source>
</evidence>
<keyword evidence="2" id="KW-0812">Transmembrane</keyword>
<keyword evidence="3" id="KW-1133">Transmembrane helix</keyword>
<proteinExistence type="predicted"/>
<name>A0ABN9T3A2_9DINO</name>
<evidence type="ECO:0000256" key="4">
    <source>
        <dbReference type="ARBA" id="ARBA00023136"/>
    </source>
</evidence>
<keyword evidence="4" id="KW-0472">Membrane</keyword>
<dbReference type="Gene3D" id="1.20.1540.10">
    <property type="entry name" value="Rhomboid-like"/>
    <property type="match status" value="1"/>
</dbReference>
<accession>A0ABN9T3A2</accession>
<evidence type="ECO:0000256" key="2">
    <source>
        <dbReference type="ARBA" id="ARBA00022692"/>
    </source>
</evidence>
<evidence type="ECO:0000259" key="5">
    <source>
        <dbReference type="Pfam" id="PF01694"/>
    </source>
</evidence>